<name>A0A382JX01_9ZZZZ</name>
<feature type="non-terminal residue" evidence="1">
    <location>
        <position position="182"/>
    </location>
</feature>
<accession>A0A382JX01</accession>
<reference evidence="1" key="1">
    <citation type="submission" date="2018-05" db="EMBL/GenBank/DDBJ databases">
        <authorList>
            <person name="Lanie J.A."/>
            <person name="Ng W.-L."/>
            <person name="Kazmierczak K.M."/>
            <person name="Andrzejewski T.M."/>
            <person name="Davidsen T.M."/>
            <person name="Wayne K.J."/>
            <person name="Tettelin H."/>
            <person name="Glass J.I."/>
            <person name="Rusch D."/>
            <person name="Podicherti R."/>
            <person name="Tsui H.-C.T."/>
            <person name="Winkler M.E."/>
        </authorList>
    </citation>
    <scope>NUCLEOTIDE SEQUENCE</scope>
</reference>
<organism evidence="1">
    <name type="scientific">marine metagenome</name>
    <dbReference type="NCBI Taxonomy" id="408172"/>
    <lineage>
        <taxon>unclassified sequences</taxon>
        <taxon>metagenomes</taxon>
        <taxon>ecological metagenomes</taxon>
    </lineage>
</organism>
<proteinExistence type="predicted"/>
<dbReference type="AlphaFoldDB" id="A0A382JX01"/>
<gene>
    <name evidence="1" type="ORF">METZ01_LOCUS269262</name>
</gene>
<dbReference type="EMBL" id="UINC01076850">
    <property type="protein sequence ID" value="SVC16408.1"/>
    <property type="molecule type" value="Genomic_DNA"/>
</dbReference>
<protein>
    <submittedName>
        <fullName evidence="1">Uncharacterized protein</fullName>
    </submittedName>
</protein>
<sequence>MITRITALLLFIGLAFWGCEEEKQEVLPEDCGGIVGGNAKVDSCGVCDDNTSNDCTQDCAESWGGSAVVDDCGSCDVDSSNDCTEDCAGVPGGTAVLDSCGICDDDPTNDCTQDCLDIWGGNDLCGCTDPTAINYNESATFDDGTCQYDAGELNTQWIKTYEDLGDESWCVRQVSDGGFIIA</sequence>
<evidence type="ECO:0000313" key="1">
    <source>
        <dbReference type="EMBL" id="SVC16408.1"/>
    </source>
</evidence>